<sequence>PLYPEYIPLEDERVLSNEEQPLPHVVSPTAESPKYVAESDPEEDPEEYEDDETEDEAEVERHLAMPIPSPLPLALLSPPSARERLARCTAPVALPSSPLPPPLHMPPPVYRRDDIPETEMPACKRLCLSTLGS</sequence>
<protein>
    <submittedName>
        <fullName evidence="2">Uncharacterized protein</fullName>
    </submittedName>
</protein>
<evidence type="ECO:0000256" key="1">
    <source>
        <dbReference type="SAM" id="MobiDB-lite"/>
    </source>
</evidence>
<dbReference type="EMBL" id="BKCJ011210082">
    <property type="protein sequence ID" value="GFD04207.1"/>
    <property type="molecule type" value="Genomic_DNA"/>
</dbReference>
<accession>A0A699T1Y1</accession>
<name>A0A699T1Y1_TANCI</name>
<proteinExistence type="predicted"/>
<feature type="region of interest" description="Disordered" evidence="1">
    <location>
        <begin position="12"/>
        <end position="60"/>
    </location>
</feature>
<feature type="region of interest" description="Disordered" evidence="1">
    <location>
        <begin position="92"/>
        <end position="116"/>
    </location>
</feature>
<organism evidence="2">
    <name type="scientific">Tanacetum cinerariifolium</name>
    <name type="common">Dalmatian daisy</name>
    <name type="synonym">Chrysanthemum cinerariifolium</name>
    <dbReference type="NCBI Taxonomy" id="118510"/>
    <lineage>
        <taxon>Eukaryota</taxon>
        <taxon>Viridiplantae</taxon>
        <taxon>Streptophyta</taxon>
        <taxon>Embryophyta</taxon>
        <taxon>Tracheophyta</taxon>
        <taxon>Spermatophyta</taxon>
        <taxon>Magnoliopsida</taxon>
        <taxon>eudicotyledons</taxon>
        <taxon>Gunneridae</taxon>
        <taxon>Pentapetalae</taxon>
        <taxon>asterids</taxon>
        <taxon>campanulids</taxon>
        <taxon>Asterales</taxon>
        <taxon>Asteraceae</taxon>
        <taxon>Asteroideae</taxon>
        <taxon>Anthemideae</taxon>
        <taxon>Anthemidinae</taxon>
        <taxon>Tanacetum</taxon>
    </lineage>
</organism>
<comment type="caution">
    <text evidence="2">The sequence shown here is derived from an EMBL/GenBank/DDBJ whole genome shotgun (WGS) entry which is preliminary data.</text>
</comment>
<feature type="compositionally biased region" description="Acidic residues" evidence="1">
    <location>
        <begin position="39"/>
        <end position="58"/>
    </location>
</feature>
<feature type="non-terminal residue" evidence="2">
    <location>
        <position position="133"/>
    </location>
</feature>
<reference evidence="2" key="1">
    <citation type="journal article" date="2019" name="Sci. Rep.">
        <title>Draft genome of Tanacetum cinerariifolium, the natural source of mosquito coil.</title>
        <authorList>
            <person name="Yamashiro T."/>
            <person name="Shiraishi A."/>
            <person name="Satake H."/>
            <person name="Nakayama K."/>
        </authorList>
    </citation>
    <scope>NUCLEOTIDE SEQUENCE</scope>
</reference>
<feature type="compositionally biased region" description="Pro residues" evidence="1">
    <location>
        <begin position="97"/>
        <end position="109"/>
    </location>
</feature>
<dbReference type="AlphaFoldDB" id="A0A699T1Y1"/>
<gene>
    <name evidence="2" type="ORF">Tci_876176</name>
</gene>
<feature type="non-terminal residue" evidence="2">
    <location>
        <position position="1"/>
    </location>
</feature>
<evidence type="ECO:0000313" key="2">
    <source>
        <dbReference type="EMBL" id="GFD04207.1"/>
    </source>
</evidence>